<evidence type="ECO:0008006" key="4">
    <source>
        <dbReference type="Google" id="ProtNLM"/>
    </source>
</evidence>
<name>A0ABV5S9T6_9ACTN</name>
<dbReference type="RefSeq" id="WP_344988352.1">
    <property type="nucleotide sequence ID" value="NZ_BAAAXV010000002.1"/>
</dbReference>
<protein>
    <recommendedName>
        <fullName evidence="4">DUF3617 family protein</fullName>
    </recommendedName>
</protein>
<keyword evidence="3" id="KW-1185">Reference proteome</keyword>
<reference evidence="2 3" key="1">
    <citation type="submission" date="2024-09" db="EMBL/GenBank/DDBJ databases">
        <authorList>
            <person name="Sun Q."/>
            <person name="Mori K."/>
        </authorList>
    </citation>
    <scope>NUCLEOTIDE SEQUENCE [LARGE SCALE GENOMIC DNA]</scope>
    <source>
        <strain evidence="2 3">JCM 3143</strain>
    </source>
</reference>
<accession>A0ABV5S9T6</accession>
<keyword evidence="1" id="KW-0732">Signal</keyword>
<feature type="chain" id="PRO_5046909092" description="DUF3617 family protein" evidence="1">
    <location>
        <begin position="32"/>
        <end position="139"/>
    </location>
</feature>
<evidence type="ECO:0000256" key="1">
    <source>
        <dbReference type="SAM" id="SignalP"/>
    </source>
</evidence>
<dbReference type="EMBL" id="JBHMBW010000035">
    <property type="protein sequence ID" value="MFB9627558.1"/>
    <property type="molecule type" value="Genomic_DNA"/>
</dbReference>
<proteinExistence type="predicted"/>
<evidence type="ECO:0000313" key="2">
    <source>
        <dbReference type="EMBL" id="MFB9627558.1"/>
    </source>
</evidence>
<sequence>MRRSEKLLAFTLATCAMTAGLVAGSVPSSFAEQQALPAKEPCRFAKTAVEECASTDPTASVAVINTGNTSRCRFENVVDWGDGSVDVYRTGGRESDAVIPLGSHTYKSSGVHKISHKGQVLSGSHCSFNPSEYTFTHGS</sequence>
<dbReference type="Proteomes" id="UP001589532">
    <property type="component" value="Unassembled WGS sequence"/>
</dbReference>
<comment type="caution">
    <text evidence="2">The sequence shown here is derived from an EMBL/GenBank/DDBJ whole genome shotgun (WGS) entry which is preliminary data.</text>
</comment>
<gene>
    <name evidence="2" type="ORF">ACFFSA_31135</name>
</gene>
<evidence type="ECO:0000313" key="3">
    <source>
        <dbReference type="Proteomes" id="UP001589532"/>
    </source>
</evidence>
<organism evidence="2 3">
    <name type="scientific">Nonomuraea helvata</name>
    <dbReference type="NCBI Taxonomy" id="37484"/>
    <lineage>
        <taxon>Bacteria</taxon>
        <taxon>Bacillati</taxon>
        <taxon>Actinomycetota</taxon>
        <taxon>Actinomycetes</taxon>
        <taxon>Streptosporangiales</taxon>
        <taxon>Streptosporangiaceae</taxon>
        <taxon>Nonomuraea</taxon>
    </lineage>
</organism>
<feature type="signal peptide" evidence="1">
    <location>
        <begin position="1"/>
        <end position="31"/>
    </location>
</feature>